<evidence type="ECO:0000313" key="11">
    <source>
        <dbReference type="Proteomes" id="UP000597444"/>
    </source>
</evidence>
<evidence type="ECO:0000256" key="6">
    <source>
        <dbReference type="ARBA" id="ARBA00022989"/>
    </source>
</evidence>
<feature type="transmembrane region" description="Helical" evidence="8">
    <location>
        <begin position="96"/>
        <end position="116"/>
    </location>
</feature>
<comment type="catalytic activity">
    <reaction evidence="8">
        <text>an all-trans-polyprenyl diphosphate + 1,4-dihydroxy-2-naphthoate + H(+) = a 2-demethylmenaquinol + CO2 + diphosphate</text>
        <dbReference type="Rhea" id="RHEA:26478"/>
        <dbReference type="Rhea" id="RHEA-COMP:9563"/>
        <dbReference type="Rhea" id="RHEA-COMP:9564"/>
        <dbReference type="ChEBI" id="CHEBI:11173"/>
        <dbReference type="ChEBI" id="CHEBI:15378"/>
        <dbReference type="ChEBI" id="CHEBI:16526"/>
        <dbReference type="ChEBI" id="CHEBI:33019"/>
        <dbReference type="ChEBI" id="CHEBI:55437"/>
        <dbReference type="ChEBI" id="CHEBI:58914"/>
        <dbReference type="EC" id="2.5.1.74"/>
    </reaction>
</comment>
<dbReference type="GO" id="GO:0009234">
    <property type="term" value="P:menaquinone biosynthetic process"/>
    <property type="evidence" value="ECO:0007669"/>
    <property type="project" value="UniProtKB-UniRule"/>
</dbReference>
<name>A0A8J3N4L6_9CHLR</name>
<dbReference type="Pfam" id="PF01040">
    <property type="entry name" value="UbiA"/>
    <property type="match status" value="1"/>
</dbReference>
<dbReference type="InterPro" id="IPR004657">
    <property type="entry name" value="MenA"/>
</dbReference>
<comment type="function">
    <text evidence="8">Conversion of 1,4-dihydroxy-2-naphthoate (DHNA) to demethylmenaquinone (DMK).</text>
</comment>
<gene>
    <name evidence="8 10" type="primary">menA</name>
    <name evidence="10" type="ORF">KSF_056510</name>
</gene>
<evidence type="ECO:0000256" key="4">
    <source>
        <dbReference type="ARBA" id="ARBA00022679"/>
    </source>
</evidence>
<evidence type="ECO:0000256" key="3">
    <source>
        <dbReference type="ARBA" id="ARBA00022475"/>
    </source>
</evidence>
<evidence type="ECO:0000313" key="10">
    <source>
        <dbReference type="EMBL" id="GHO95603.1"/>
    </source>
</evidence>
<evidence type="ECO:0000256" key="1">
    <source>
        <dbReference type="ARBA" id="ARBA00004141"/>
    </source>
</evidence>
<keyword evidence="3 8" id="KW-1003">Cell membrane</keyword>
<dbReference type="GO" id="GO:0042371">
    <property type="term" value="P:vitamin K biosynthetic process"/>
    <property type="evidence" value="ECO:0007669"/>
    <property type="project" value="TreeGrafter"/>
</dbReference>
<dbReference type="InterPro" id="IPR026046">
    <property type="entry name" value="UBIAD1"/>
</dbReference>
<evidence type="ECO:0000256" key="9">
    <source>
        <dbReference type="NCBIfam" id="TIGR00751"/>
    </source>
</evidence>
<keyword evidence="11" id="KW-1185">Reference proteome</keyword>
<dbReference type="PIRSF" id="PIRSF005355">
    <property type="entry name" value="UBIAD1"/>
    <property type="match status" value="1"/>
</dbReference>
<dbReference type="EMBL" id="BNJK01000001">
    <property type="protein sequence ID" value="GHO95603.1"/>
    <property type="molecule type" value="Genomic_DNA"/>
</dbReference>
<dbReference type="UniPathway" id="UPA00079">
    <property type="reaction ID" value="UER00168"/>
</dbReference>
<keyword evidence="2 8" id="KW-0474">Menaquinone biosynthesis</keyword>
<feature type="transmembrane region" description="Helical" evidence="8">
    <location>
        <begin position="20"/>
        <end position="38"/>
    </location>
</feature>
<comment type="subcellular location">
    <subcellularLocation>
        <location evidence="8">Cell membrane</location>
        <topology evidence="8">Multi-pass membrane protein</topology>
    </subcellularLocation>
    <subcellularLocation>
        <location evidence="1">Membrane</location>
        <topology evidence="1">Multi-pass membrane protein</topology>
    </subcellularLocation>
</comment>
<evidence type="ECO:0000256" key="2">
    <source>
        <dbReference type="ARBA" id="ARBA00022428"/>
    </source>
</evidence>
<comment type="caution">
    <text evidence="10">The sequence shown here is derived from an EMBL/GenBank/DDBJ whole genome shotgun (WGS) entry which is preliminary data.</text>
</comment>
<feature type="transmembrane region" description="Helical" evidence="8">
    <location>
        <begin position="122"/>
        <end position="139"/>
    </location>
</feature>
<dbReference type="RefSeq" id="WP_220206273.1">
    <property type="nucleotide sequence ID" value="NZ_BNJK01000001.1"/>
</dbReference>
<evidence type="ECO:0000256" key="7">
    <source>
        <dbReference type="ARBA" id="ARBA00023136"/>
    </source>
</evidence>
<dbReference type="Proteomes" id="UP000597444">
    <property type="component" value="Unassembled WGS sequence"/>
</dbReference>
<feature type="transmembrane region" description="Helical" evidence="8">
    <location>
        <begin position="44"/>
        <end position="64"/>
    </location>
</feature>
<keyword evidence="5 8" id="KW-0812">Transmembrane</keyword>
<feature type="transmembrane region" description="Helical" evidence="8">
    <location>
        <begin position="151"/>
        <end position="169"/>
    </location>
</feature>
<feature type="transmembrane region" description="Helical" evidence="8">
    <location>
        <begin position="175"/>
        <end position="194"/>
    </location>
</feature>
<keyword evidence="6 8" id="KW-1133">Transmembrane helix</keyword>
<organism evidence="10 11">
    <name type="scientific">Reticulibacter mediterranei</name>
    <dbReference type="NCBI Taxonomy" id="2778369"/>
    <lineage>
        <taxon>Bacteria</taxon>
        <taxon>Bacillati</taxon>
        <taxon>Chloroflexota</taxon>
        <taxon>Ktedonobacteria</taxon>
        <taxon>Ktedonobacterales</taxon>
        <taxon>Reticulibacteraceae</taxon>
        <taxon>Reticulibacter</taxon>
    </lineage>
</organism>
<feature type="transmembrane region" description="Helical" evidence="8">
    <location>
        <begin position="286"/>
        <end position="304"/>
    </location>
</feature>
<comment type="similarity">
    <text evidence="8">Belongs to the MenA family. Type 1 subfamily.</text>
</comment>
<dbReference type="Gene3D" id="1.10.357.140">
    <property type="entry name" value="UbiA prenyltransferase"/>
    <property type="match status" value="1"/>
</dbReference>
<dbReference type="NCBIfam" id="TIGR00751">
    <property type="entry name" value="menA"/>
    <property type="match status" value="1"/>
</dbReference>
<dbReference type="AlphaFoldDB" id="A0A8J3N4L6"/>
<evidence type="ECO:0000256" key="8">
    <source>
        <dbReference type="HAMAP-Rule" id="MF_01937"/>
    </source>
</evidence>
<keyword evidence="4 8" id="KW-0808">Transferase</keyword>
<dbReference type="PANTHER" id="PTHR13929:SF0">
    <property type="entry name" value="UBIA PRENYLTRANSFERASE DOMAIN-CONTAINING PROTEIN 1"/>
    <property type="match status" value="1"/>
</dbReference>
<dbReference type="GO" id="GO:0046428">
    <property type="term" value="F:1,4-dihydroxy-2-naphthoate polyprenyltransferase activity"/>
    <property type="evidence" value="ECO:0007669"/>
    <property type="project" value="UniProtKB-UniRule"/>
</dbReference>
<protein>
    <recommendedName>
        <fullName evidence="8 9">1,4-dihydroxy-2-naphthoate octaprenyltransferase</fullName>
        <shortName evidence="8">DHNA-octaprenyltransferase</shortName>
        <ecNumber evidence="8 9">2.5.1.74</ecNumber>
    </recommendedName>
</protein>
<dbReference type="InterPro" id="IPR044878">
    <property type="entry name" value="UbiA_sf"/>
</dbReference>
<dbReference type="CDD" id="cd13962">
    <property type="entry name" value="PT_UbiA_UBIAD1"/>
    <property type="match status" value="1"/>
</dbReference>
<evidence type="ECO:0000256" key="5">
    <source>
        <dbReference type="ARBA" id="ARBA00022692"/>
    </source>
</evidence>
<dbReference type="EC" id="2.5.1.74" evidence="8 9"/>
<sequence>MKDAASQPAWKVWVKTSRPFTLTASLSPVLVGTAIAGYEGTFHIVTFLVTLLSCLCLQIGTNYFNEYFDYRYGLDHEGSLGASTVIFRQEMTAAQVLGGGIACFAVATLLGIVLIFLVGPAIILFGLGGMLIAYFYSARPFKFASRGLGDILVYIAMGFLMTWGSYYVQIHQWSWRAFAASVPVGLLITAILNMNNVRDYQDDRAVNKKTLPVRFGLRFGQRYHAVLLIGSYVAATIFALTGILPLYALAVWLTFPLAFTNVRSVLTATDRSAFIIGIKRTSMLQFQFSIVLSLAIVVATVLSARV</sequence>
<dbReference type="GO" id="GO:0005886">
    <property type="term" value="C:plasma membrane"/>
    <property type="evidence" value="ECO:0007669"/>
    <property type="project" value="UniProtKB-SubCell"/>
</dbReference>
<comment type="pathway">
    <text evidence="8">Quinol/quinone metabolism; menaquinone biosynthesis; menaquinol from 1,4-dihydroxy-2-naphthoate: step 1/2.</text>
</comment>
<feature type="transmembrane region" description="Helical" evidence="8">
    <location>
        <begin position="223"/>
        <end position="240"/>
    </location>
</feature>
<accession>A0A8J3N4L6</accession>
<dbReference type="HAMAP" id="MF_01937">
    <property type="entry name" value="MenA_1"/>
    <property type="match status" value="1"/>
</dbReference>
<reference evidence="10" key="1">
    <citation type="submission" date="2020-10" db="EMBL/GenBank/DDBJ databases">
        <title>Taxonomic study of unclassified bacteria belonging to the class Ktedonobacteria.</title>
        <authorList>
            <person name="Yabe S."/>
            <person name="Wang C.M."/>
            <person name="Zheng Y."/>
            <person name="Sakai Y."/>
            <person name="Cavaletti L."/>
            <person name="Monciardini P."/>
            <person name="Donadio S."/>
        </authorList>
    </citation>
    <scope>NUCLEOTIDE SEQUENCE</scope>
    <source>
        <strain evidence="10">ID150040</strain>
    </source>
</reference>
<dbReference type="PANTHER" id="PTHR13929">
    <property type="entry name" value="1,4-DIHYDROXY-2-NAPHTHOATE OCTAPRENYLTRANSFERASE"/>
    <property type="match status" value="1"/>
</dbReference>
<dbReference type="InterPro" id="IPR000537">
    <property type="entry name" value="UbiA_prenyltransferase"/>
</dbReference>
<keyword evidence="7 8" id="KW-0472">Membrane</keyword>
<proteinExistence type="inferred from homology"/>